<dbReference type="PANTHER" id="PTHR15741:SF27">
    <property type="entry name" value="TRANSCRIPTION FACTOR AP-4"/>
    <property type="match status" value="1"/>
</dbReference>
<protein>
    <recommendedName>
        <fullName evidence="7">BHLH domain-containing protein</fullName>
    </recommendedName>
</protein>
<proteinExistence type="predicted"/>
<feature type="region of interest" description="Disordered" evidence="6">
    <location>
        <begin position="289"/>
        <end position="407"/>
    </location>
</feature>
<dbReference type="GO" id="GO:0000978">
    <property type="term" value="F:RNA polymerase II cis-regulatory region sequence-specific DNA binding"/>
    <property type="evidence" value="ECO:0007669"/>
    <property type="project" value="TreeGrafter"/>
</dbReference>
<dbReference type="PANTHER" id="PTHR15741">
    <property type="entry name" value="BASIC HELIX-LOOP-HELIX ZIP TRANSCRIPTION FACTOR"/>
    <property type="match status" value="1"/>
</dbReference>
<dbReference type="GO" id="GO:0046983">
    <property type="term" value="F:protein dimerization activity"/>
    <property type="evidence" value="ECO:0007669"/>
    <property type="project" value="InterPro"/>
</dbReference>
<dbReference type="InterPro" id="IPR052207">
    <property type="entry name" value="Max-like/E-box_TFs"/>
</dbReference>
<keyword evidence="5" id="KW-0539">Nucleus</keyword>
<evidence type="ECO:0000256" key="6">
    <source>
        <dbReference type="SAM" id="MobiDB-lite"/>
    </source>
</evidence>
<dbReference type="InterPro" id="IPR036638">
    <property type="entry name" value="HLH_DNA-bd_sf"/>
</dbReference>
<keyword evidence="4" id="KW-0804">Transcription</keyword>
<dbReference type="Gene3D" id="4.10.280.10">
    <property type="entry name" value="Helix-loop-helix DNA-binding domain"/>
    <property type="match status" value="1"/>
</dbReference>
<dbReference type="GO" id="GO:0000981">
    <property type="term" value="F:DNA-binding transcription factor activity, RNA polymerase II-specific"/>
    <property type="evidence" value="ECO:0007669"/>
    <property type="project" value="TreeGrafter"/>
</dbReference>
<keyword evidence="2" id="KW-0805">Transcription regulation</keyword>
<evidence type="ECO:0000313" key="9">
    <source>
        <dbReference type="Proteomes" id="UP000490939"/>
    </source>
</evidence>
<dbReference type="AlphaFoldDB" id="A0A8H3VID2"/>
<dbReference type="GO" id="GO:0005634">
    <property type="term" value="C:nucleus"/>
    <property type="evidence" value="ECO:0007669"/>
    <property type="project" value="UniProtKB-SubCell"/>
</dbReference>
<name>A0A8H3VID2_VENIN</name>
<keyword evidence="9" id="KW-1185">Reference proteome</keyword>
<feature type="compositionally biased region" description="Polar residues" evidence="6">
    <location>
        <begin position="353"/>
        <end position="369"/>
    </location>
</feature>
<feature type="region of interest" description="Disordered" evidence="6">
    <location>
        <begin position="62"/>
        <end position="82"/>
    </location>
</feature>
<evidence type="ECO:0000256" key="2">
    <source>
        <dbReference type="ARBA" id="ARBA00023015"/>
    </source>
</evidence>
<accession>A0A8H3VID2</accession>
<dbReference type="Proteomes" id="UP000490939">
    <property type="component" value="Unassembled WGS sequence"/>
</dbReference>
<evidence type="ECO:0000256" key="1">
    <source>
        <dbReference type="ARBA" id="ARBA00004123"/>
    </source>
</evidence>
<feature type="compositionally biased region" description="Basic and acidic residues" evidence="6">
    <location>
        <begin position="388"/>
        <end position="407"/>
    </location>
</feature>
<dbReference type="PROSITE" id="PS50888">
    <property type="entry name" value="BHLH"/>
    <property type="match status" value="1"/>
</dbReference>
<feature type="compositionally biased region" description="Polar residues" evidence="6">
    <location>
        <begin position="294"/>
        <end position="314"/>
    </location>
</feature>
<evidence type="ECO:0000256" key="3">
    <source>
        <dbReference type="ARBA" id="ARBA00023125"/>
    </source>
</evidence>
<evidence type="ECO:0000256" key="4">
    <source>
        <dbReference type="ARBA" id="ARBA00023163"/>
    </source>
</evidence>
<dbReference type="SMART" id="SM00353">
    <property type="entry name" value="HLH"/>
    <property type="match status" value="1"/>
</dbReference>
<keyword evidence="3" id="KW-0238">DNA-binding</keyword>
<dbReference type="Pfam" id="PF00010">
    <property type="entry name" value="HLH"/>
    <property type="match status" value="1"/>
</dbReference>
<comment type="subcellular location">
    <subcellularLocation>
        <location evidence="1">Nucleus</location>
    </subcellularLocation>
</comment>
<gene>
    <name evidence="8" type="ORF">EG327_003788</name>
</gene>
<feature type="domain" description="BHLH" evidence="7">
    <location>
        <begin position="397"/>
        <end position="448"/>
    </location>
</feature>
<comment type="caution">
    <text evidence="8">The sequence shown here is derived from an EMBL/GenBank/DDBJ whole genome shotgun (WGS) entry which is preliminary data.</text>
</comment>
<dbReference type="SUPFAM" id="SSF47459">
    <property type="entry name" value="HLH, helix-loop-helix DNA-binding domain"/>
    <property type="match status" value="1"/>
</dbReference>
<evidence type="ECO:0000313" key="8">
    <source>
        <dbReference type="EMBL" id="KAE9987543.1"/>
    </source>
</evidence>
<evidence type="ECO:0000259" key="7">
    <source>
        <dbReference type="PROSITE" id="PS50888"/>
    </source>
</evidence>
<dbReference type="EMBL" id="WNWR01000233">
    <property type="protein sequence ID" value="KAE9987543.1"/>
    <property type="molecule type" value="Genomic_DNA"/>
</dbReference>
<reference evidence="8 9" key="1">
    <citation type="submission" date="2019-07" db="EMBL/GenBank/DDBJ databases">
        <title>Venturia inaequalis Genome Resource.</title>
        <authorList>
            <person name="Lichtner F.J."/>
        </authorList>
    </citation>
    <scope>NUCLEOTIDE SEQUENCE [LARGE SCALE GENOMIC DNA]</scope>
    <source>
        <strain evidence="8 9">DMI_063113</strain>
    </source>
</reference>
<sequence length="465" mass="52226">MNPTPHNQSTAPFGYIPEAFTYAQDGIADHEGMRPSGQALLNNTEDDFINNFFLTQSQAEYSHHNGHGHGHGHGQHHGHGTDMSSFNWLMNDPPPTFMGAAATTKQAPSPSPQMYHGMPPNSNFDFPAYHEHDLLQDPSHHNHLLSASSMLNDHPMNIHHQNGHHHMPQQTPSLVSAPSTMASVELMHTTDALAPSSSAQFYTDLPVVAAQKQQFGYQHQLSELEPIPTIQDISLAIPHSAPARTDRPKDTRLYRFGSDSHFGANGFVPSSENEREEVVTDRLTSELMMLRPINRSNNNTRAPTPDNKITSLKRSNLHQHDQEQDESDNEDYDSRPRKRRRDSTEDDYDAKPNNGTRRVTTNPRLQRVSSVEAGRKRRQSSISNSNKAPRENLTEEQKRSNHIQSEQKRRNLIKQGFDELHVLVPELRAGGLSKSMVLTEAANYLDQLIAANNAMRQRGGRMKNG</sequence>
<evidence type="ECO:0000256" key="5">
    <source>
        <dbReference type="ARBA" id="ARBA00023242"/>
    </source>
</evidence>
<organism evidence="8 9">
    <name type="scientific">Venturia inaequalis</name>
    <name type="common">Apple scab fungus</name>
    <dbReference type="NCBI Taxonomy" id="5025"/>
    <lineage>
        <taxon>Eukaryota</taxon>
        <taxon>Fungi</taxon>
        <taxon>Dikarya</taxon>
        <taxon>Ascomycota</taxon>
        <taxon>Pezizomycotina</taxon>
        <taxon>Dothideomycetes</taxon>
        <taxon>Pleosporomycetidae</taxon>
        <taxon>Venturiales</taxon>
        <taxon>Venturiaceae</taxon>
        <taxon>Venturia</taxon>
    </lineage>
</organism>
<feature type="compositionally biased region" description="Basic residues" evidence="6">
    <location>
        <begin position="64"/>
        <end position="78"/>
    </location>
</feature>
<dbReference type="InterPro" id="IPR011598">
    <property type="entry name" value="bHLH_dom"/>
</dbReference>